<evidence type="ECO:0000313" key="2">
    <source>
        <dbReference type="EMBL" id="SIO48136.1"/>
    </source>
</evidence>
<feature type="transmembrane region" description="Helical" evidence="1">
    <location>
        <begin position="330"/>
        <end position="349"/>
    </location>
</feature>
<keyword evidence="3" id="KW-1185">Reference proteome</keyword>
<keyword evidence="1" id="KW-1133">Transmembrane helix</keyword>
<feature type="transmembrane region" description="Helical" evidence="1">
    <location>
        <begin position="100"/>
        <end position="116"/>
    </location>
</feature>
<dbReference type="STRING" id="1416779.SAMN05444409_3897"/>
<keyword evidence="1" id="KW-0472">Membrane</keyword>
<protein>
    <recommendedName>
        <fullName evidence="4">DUF2723 domain-containing protein</fullName>
    </recommendedName>
</protein>
<sequence>MKNLYRIFFFSFLFLLYLYFSFSKVPFGDALGFVNLAEINKFTNDTTVFGKFLYTNFLIGFKQIFNLDSIPAVRYFNLIFSVLTLAIIFSIINLKFKQEIYAYLGTLIFAFGFTFWKQTEIIEVYTFNSFWIALYIYFSIKFLEFKKEKYLFYLSFVLGLSFWAHAQNIMLIPGWLILNFYAYRKFKINILSSIIIFLAFAFGPYFLAFINGYDTSKVYGSGNSDWVTGSVNKGISGFAKNIAVAFGYLVYNFWLFVIPGVLVIFKKLKTIKYFKNQFYLISFLIPFGFATIYNVSDNYVFFLNAYLFFLLFIIEGIINIRNHKQNLYKIISLSVLVTPFFYLLSFVIVSKIPQGQNFEKEKSFKGGLSYYLLPWMNENIGVLEYYLNDKTPADTSDFMYNNCQEFLKLRKGKNSLEEIKNF</sequence>
<dbReference type="OrthoDB" id="1232225at2"/>
<gene>
    <name evidence="2" type="ORF">SAMN05444409_3897</name>
</gene>
<proteinExistence type="predicted"/>
<dbReference type="AlphaFoldDB" id="A0A1N6JVT1"/>
<dbReference type="EMBL" id="FSRK01000003">
    <property type="protein sequence ID" value="SIO48136.1"/>
    <property type="molecule type" value="Genomic_DNA"/>
</dbReference>
<feature type="transmembrane region" description="Helical" evidence="1">
    <location>
        <begin position="299"/>
        <end position="318"/>
    </location>
</feature>
<accession>A0A1N6JVT1</accession>
<evidence type="ECO:0008006" key="4">
    <source>
        <dbReference type="Google" id="ProtNLM"/>
    </source>
</evidence>
<evidence type="ECO:0000313" key="3">
    <source>
        <dbReference type="Proteomes" id="UP000185207"/>
    </source>
</evidence>
<dbReference type="Proteomes" id="UP000185207">
    <property type="component" value="Unassembled WGS sequence"/>
</dbReference>
<feature type="transmembrane region" description="Helical" evidence="1">
    <location>
        <begin position="277"/>
        <end position="293"/>
    </location>
</feature>
<feature type="transmembrane region" description="Helical" evidence="1">
    <location>
        <begin position="72"/>
        <end position="94"/>
    </location>
</feature>
<feature type="transmembrane region" description="Helical" evidence="1">
    <location>
        <begin position="242"/>
        <end position="265"/>
    </location>
</feature>
<feature type="transmembrane region" description="Helical" evidence="1">
    <location>
        <begin position="190"/>
        <end position="210"/>
    </location>
</feature>
<organism evidence="2 3">
    <name type="scientific">Epilithonimonas zeae</name>
    <dbReference type="NCBI Taxonomy" id="1416779"/>
    <lineage>
        <taxon>Bacteria</taxon>
        <taxon>Pseudomonadati</taxon>
        <taxon>Bacteroidota</taxon>
        <taxon>Flavobacteriia</taxon>
        <taxon>Flavobacteriales</taxon>
        <taxon>Weeksellaceae</taxon>
        <taxon>Chryseobacterium group</taxon>
        <taxon>Epilithonimonas</taxon>
    </lineage>
</organism>
<feature type="transmembrane region" description="Helical" evidence="1">
    <location>
        <begin position="150"/>
        <end position="178"/>
    </location>
</feature>
<evidence type="ECO:0000256" key="1">
    <source>
        <dbReference type="SAM" id="Phobius"/>
    </source>
</evidence>
<name>A0A1N6JVT1_9FLAO</name>
<dbReference type="RefSeq" id="WP_074237003.1">
    <property type="nucleotide sequence ID" value="NZ_FSRK01000003.1"/>
</dbReference>
<dbReference type="Pfam" id="PF11028">
    <property type="entry name" value="TMEM260-like"/>
    <property type="match status" value="1"/>
</dbReference>
<reference evidence="3" key="1">
    <citation type="submission" date="2016-11" db="EMBL/GenBank/DDBJ databases">
        <authorList>
            <person name="Varghese N."/>
            <person name="Submissions S."/>
        </authorList>
    </citation>
    <scope>NUCLEOTIDE SEQUENCE [LARGE SCALE GENOMIC DNA]</scope>
    <source>
        <strain evidence="3">DSM 27623</strain>
    </source>
</reference>
<dbReference type="InterPro" id="IPR021280">
    <property type="entry name" value="TMEM260-like"/>
</dbReference>
<keyword evidence="1" id="KW-0812">Transmembrane</keyword>
<feature type="transmembrane region" description="Helical" evidence="1">
    <location>
        <begin position="121"/>
        <end position="138"/>
    </location>
</feature>